<evidence type="ECO:0000313" key="2">
    <source>
        <dbReference type="EMBL" id="RXW22248.1"/>
    </source>
</evidence>
<reference evidence="2 3" key="1">
    <citation type="submission" date="2019-01" db="EMBL/GenBank/DDBJ databases">
        <title>Draft genome sequence of Psathyrella aberdarensis IHI B618.</title>
        <authorList>
            <person name="Buettner E."/>
            <person name="Kellner H."/>
        </authorList>
    </citation>
    <scope>NUCLEOTIDE SEQUENCE [LARGE SCALE GENOMIC DNA]</scope>
    <source>
        <strain evidence="2 3">IHI B618</strain>
    </source>
</reference>
<sequence length="288" mass="30896">MLDVQLLPSHSVQEEWETGDGQRAQEEGQREGEGKGRREGKGWQEGDKAAEKAKSKVKPGEELKNPGRESPMAEDIRPHEVLDKQLWAEIQYTQTQHGSAIRAIQSQMDAMTLGMAACGSLLKDAKEKVQYHASIRTGLDETAADGSKTLAENIEMITAGREQLERLSPGTPLRMLEEHIGSLNLIMELGVEFTQAFKTLADDAHRATVALGEWLQAPGKGETAGDVEMAGVEDDLGSESAAGVDDEDLGSESAAGVEDDSGESAAGGMDQSDEGSGEDEISEQESDE</sequence>
<feature type="compositionally biased region" description="Basic and acidic residues" evidence="1">
    <location>
        <begin position="23"/>
        <end position="67"/>
    </location>
</feature>
<evidence type="ECO:0000313" key="3">
    <source>
        <dbReference type="Proteomes" id="UP000290288"/>
    </source>
</evidence>
<feature type="region of interest" description="Disordered" evidence="1">
    <location>
        <begin position="1"/>
        <end position="77"/>
    </location>
</feature>
<proteinExistence type="predicted"/>
<dbReference type="Proteomes" id="UP000290288">
    <property type="component" value="Unassembled WGS sequence"/>
</dbReference>
<feature type="compositionally biased region" description="Acidic residues" evidence="1">
    <location>
        <begin position="271"/>
        <end position="288"/>
    </location>
</feature>
<evidence type="ECO:0000256" key="1">
    <source>
        <dbReference type="SAM" id="MobiDB-lite"/>
    </source>
</evidence>
<name>A0A4V1Q4I9_9AGAR</name>
<organism evidence="2 3">
    <name type="scientific">Candolleomyces aberdarensis</name>
    <dbReference type="NCBI Taxonomy" id="2316362"/>
    <lineage>
        <taxon>Eukaryota</taxon>
        <taxon>Fungi</taxon>
        <taxon>Dikarya</taxon>
        <taxon>Basidiomycota</taxon>
        <taxon>Agaricomycotina</taxon>
        <taxon>Agaricomycetes</taxon>
        <taxon>Agaricomycetidae</taxon>
        <taxon>Agaricales</taxon>
        <taxon>Agaricineae</taxon>
        <taxon>Psathyrellaceae</taxon>
        <taxon>Candolleomyces</taxon>
    </lineage>
</organism>
<comment type="caution">
    <text evidence="2">The sequence shown here is derived from an EMBL/GenBank/DDBJ whole genome shotgun (WGS) entry which is preliminary data.</text>
</comment>
<dbReference type="EMBL" id="SDEE01000078">
    <property type="protein sequence ID" value="RXW22248.1"/>
    <property type="molecule type" value="Genomic_DNA"/>
</dbReference>
<feature type="region of interest" description="Disordered" evidence="1">
    <location>
        <begin position="230"/>
        <end position="288"/>
    </location>
</feature>
<dbReference type="AlphaFoldDB" id="A0A4V1Q4I9"/>
<keyword evidence="3" id="KW-1185">Reference proteome</keyword>
<protein>
    <submittedName>
        <fullName evidence="2">Uncharacterized protein</fullName>
    </submittedName>
</protein>
<accession>A0A4V1Q4I9</accession>
<dbReference type="OrthoDB" id="10606553at2759"/>
<gene>
    <name evidence="2" type="ORF">EST38_g3595</name>
</gene>